<name>A0A0C1E7K2_9BACT</name>
<protein>
    <submittedName>
        <fullName evidence="1">Uncharacterized protein</fullName>
    </submittedName>
</protein>
<proteinExistence type="predicted"/>
<reference evidence="1 2" key="1">
    <citation type="journal article" date="2014" name="Mol. Biol. Evol.">
        <title>Massive expansion of Ubiquitination-related gene families within the Chlamydiae.</title>
        <authorList>
            <person name="Domman D."/>
            <person name="Collingro A."/>
            <person name="Lagkouvardos I."/>
            <person name="Gehre L."/>
            <person name="Weinmaier T."/>
            <person name="Rattei T."/>
            <person name="Subtil A."/>
            <person name="Horn M."/>
        </authorList>
    </citation>
    <scope>NUCLEOTIDE SEQUENCE [LARGE SCALE GENOMIC DNA]</scope>
    <source>
        <strain evidence="1 2">OEW1</strain>
    </source>
</reference>
<dbReference type="AlphaFoldDB" id="A0A0C1E7K2"/>
<dbReference type="Proteomes" id="UP000031307">
    <property type="component" value="Unassembled WGS sequence"/>
</dbReference>
<sequence>MAIASLSHAFSIAIKEWNWMDENPVCKINKPKLPQGRSHFLDEFEKNT</sequence>
<dbReference type="RefSeq" id="WP_006342641.1">
    <property type="nucleotide sequence ID" value="NZ_BAWW01000001.1"/>
</dbReference>
<accession>A0A0C1E7K2</accession>
<evidence type="ECO:0000313" key="1">
    <source>
        <dbReference type="EMBL" id="KIA77172.1"/>
    </source>
</evidence>
<comment type="caution">
    <text evidence="1">The sequence shown here is derived from an EMBL/GenBank/DDBJ whole genome shotgun (WGS) entry which is preliminary data.</text>
</comment>
<dbReference type="EMBL" id="JSAM01000089">
    <property type="protein sequence ID" value="KIA77172.1"/>
    <property type="molecule type" value="Genomic_DNA"/>
</dbReference>
<dbReference type="PATRIC" id="fig|83552.4.peg.1677"/>
<organism evidence="1 2">
    <name type="scientific">Parachlamydia acanthamoebae</name>
    <dbReference type="NCBI Taxonomy" id="83552"/>
    <lineage>
        <taxon>Bacteria</taxon>
        <taxon>Pseudomonadati</taxon>
        <taxon>Chlamydiota</taxon>
        <taxon>Chlamydiia</taxon>
        <taxon>Parachlamydiales</taxon>
        <taxon>Parachlamydiaceae</taxon>
        <taxon>Parachlamydia</taxon>
    </lineage>
</organism>
<gene>
    <name evidence="1" type="ORF">DB43_GT00130</name>
</gene>
<evidence type="ECO:0000313" key="2">
    <source>
        <dbReference type="Proteomes" id="UP000031307"/>
    </source>
</evidence>